<accession>A0A5B6TB62</accession>
<organism evidence="1 2">
    <name type="scientific">Rufibacter hautae</name>
    <dbReference type="NCBI Taxonomy" id="2595005"/>
    <lineage>
        <taxon>Bacteria</taxon>
        <taxon>Pseudomonadati</taxon>
        <taxon>Bacteroidota</taxon>
        <taxon>Cytophagia</taxon>
        <taxon>Cytophagales</taxon>
        <taxon>Hymenobacteraceae</taxon>
        <taxon>Rufibacter</taxon>
    </lineage>
</organism>
<keyword evidence="2" id="KW-1185">Reference proteome</keyword>
<reference evidence="1 2" key="1">
    <citation type="submission" date="2019-07" db="EMBL/GenBank/DDBJ databases">
        <title>Rufibacter sp. nov., isolated from lake sediment.</title>
        <authorList>
            <person name="Qu J.-H."/>
        </authorList>
    </citation>
    <scope>NUCLEOTIDE SEQUENCE [LARGE SCALE GENOMIC DNA]</scope>
    <source>
        <strain evidence="1 2">NBS58-1</strain>
    </source>
</reference>
<dbReference type="EMBL" id="VKKY01000003">
    <property type="protein sequence ID" value="KAA3436830.1"/>
    <property type="molecule type" value="Genomic_DNA"/>
</dbReference>
<dbReference type="AlphaFoldDB" id="A0A5B6TB62"/>
<comment type="caution">
    <text evidence="1">The sequence shown here is derived from an EMBL/GenBank/DDBJ whole genome shotgun (WGS) entry which is preliminary data.</text>
</comment>
<gene>
    <name evidence="1" type="ORF">FOA19_20870</name>
</gene>
<proteinExistence type="predicted"/>
<sequence length="151" mass="17731">MGILDIFKKPTIIEDDFFGKLRFRKTNDSENSYFEGKGLFGPTGKEIEFIIKGKESGPELKQKEFYNWVQENYRELITRLTPLVEEEFGNWKESFKIKNFDKEFKLVGITIPRHCKTTMEWDISFDTIHDENHQVTVDFIGKEPQGVLIDG</sequence>
<evidence type="ECO:0000313" key="1">
    <source>
        <dbReference type="EMBL" id="KAA3436830.1"/>
    </source>
</evidence>
<dbReference type="Proteomes" id="UP000324133">
    <property type="component" value="Unassembled WGS sequence"/>
</dbReference>
<evidence type="ECO:0000313" key="2">
    <source>
        <dbReference type="Proteomes" id="UP000324133"/>
    </source>
</evidence>
<name>A0A5B6TB62_9BACT</name>
<evidence type="ECO:0008006" key="3">
    <source>
        <dbReference type="Google" id="ProtNLM"/>
    </source>
</evidence>
<dbReference type="RefSeq" id="WP_149092769.1">
    <property type="nucleotide sequence ID" value="NZ_VKKY01000003.1"/>
</dbReference>
<protein>
    <recommendedName>
        <fullName evidence="3">DUF2262 domain-containing protein</fullName>
    </recommendedName>
</protein>
<dbReference type="OrthoDB" id="1431262at2"/>